<keyword evidence="4" id="KW-0963">Cytoplasm</keyword>
<evidence type="ECO:0000256" key="1">
    <source>
        <dbReference type="ARBA" id="ARBA00000085"/>
    </source>
</evidence>
<dbReference type="InterPro" id="IPR035965">
    <property type="entry name" value="PAS-like_dom_sf"/>
</dbReference>
<keyword evidence="11" id="KW-1185">Reference proteome</keyword>
<dbReference type="Proteomes" id="UP001058974">
    <property type="component" value="Chromosome 6"/>
</dbReference>
<dbReference type="FunFam" id="1.10.287.130:FF:000030">
    <property type="entry name" value="Putative histidine kinase 5"/>
    <property type="match status" value="1"/>
</dbReference>
<dbReference type="InterPro" id="IPR003661">
    <property type="entry name" value="HisK_dim/P_dom"/>
</dbReference>
<dbReference type="PANTHER" id="PTHR43047">
    <property type="entry name" value="TWO-COMPONENT HISTIDINE PROTEIN KINASE"/>
    <property type="match status" value="1"/>
</dbReference>
<dbReference type="SMART" id="SM00388">
    <property type="entry name" value="HisKA"/>
    <property type="match status" value="1"/>
</dbReference>
<dbReference type="EC" id="2.7.13.3" evidence="3"/>
<keyword evidence="8" id="KW-0675">Receptor</keyword>
<comment type="subcellular location">
    <subcellularLocation>
        <location evidence="2">Cytoplasm</location>
    </subcellularLocation>
</comment>
<dbReference type="Gene3D" id="1.10.287.130">
    <property type="match status" value="1"/>
</dbReference>
<gene>
    <name evidence="10" type="ORF">KIW84_060662</name>
</gene>
<evidence type="ECO:0000259" key="9">
    <source>
        <dbReference type="SMART" id="SM00388"/>
    </source>
</evidence>
<dbReference type="PANTHER" id="PTHR43047:SF68">
    <property type="entry name" value="HISTIDINE KINASE 5"/>
    <property type="match status" value="1"/>
</dbReference>
<evidence type="ECO:0000256" key="6">
    <source>
        <dbReference type="ARBA" id="ARBA00022679"/>
    </source>
</evidence>
<dbReference type="GO" id="GO:0005886">
    <property type="term" value="C:plasma membrane"/>
    <property type="evidence" value="ECO:0007669"/>
    <property type="project" value="TreeGrafter"/>
</dbReference>
<dbReference type="EMBL" id="JAMSHJ010000006">
    <property type="protein sequence ID" value="KAI5393619.1"/>
    <property type="molecule type" value="Genomic_DNA"/>
</dbReference>
<evidence type="ECO:0000256" key="5">
    <source>
        <dbReference type="ARBA" id="ARBA00022553"/>
    </source>
</evidence>
<evidence type="ECO:0000256" key="4">
    <source>
        <dbReference type="ARBA" id="ARBA00022490"/>
    </source>
</evidence>
<keyword evidence="7 10" id="KW-0418">Kinase</keyword>
<reference evidence="10 11" key="1">
    <citation type="journal article" date="2022" name="Nat. Genet.">
        <title>Improved pea reference genome and pan-genome highlight genomic features and evolutionary characteristics.</title>
        <authorList>
            <person name="Yang T."/>
            <person name="Liu R."/>
            <person name="Luo Y."/>
            <person name="Hu S."/>
            <person name="Wang D."/>
            <person name="Wang C."/>
            <person name="Pandey M.K."/>
            <person name="Ge S."/>
            <person name="Xu Q."/>
            <person name="Li N."/>
            <person name="Li G."/>
            <person name="Huang Y."/>
            <person name="Saxena R.K."/>
            <person name="Ji Y."/>
            <person name="Li M."/>
            <person name="Yan X."/>
            <person name="He Y."/>
            <person name="Liu Y."/>
            <person name="Wang X."/>
            <person name="Xiang C."/>
            <person name="Varshney R.K."/>
            <person name="Ding H."/>
            <person name="Gao S."/>
            <person name="Zong X."/>
        </authorList>
    </citation>
    <scope>NUCLEOTIDE SEQUENCE [LARGE SCALE GENOMIC DNA]</scope>
    <source>
        <strain evidence="10 11">cv. Zhongwan 6</strain>
    </source>
</reference>
<dbReference type="SUPFAM" id="SSF55785">
    <property type="entry name" value="PYP-like sensor domain (PAS domain)"/>
    <property type="match status" value="1"/>
</dbReference>
<protein>
    <recommendedName>
        <fullName evidence="3">histidine kinase</fullName>
        <ecNumber evidence="3">2.7.13.3</ecNumber>
    </recommendedName>
</protein>
<evidence type="ECO:0000256" key="2">
    <source>
        <dbReference type="ARBA" id="ARBA00004496"/>
    </source>
</evidence>
<evidence type="ECO:0000256" key="3">
    <source>
        <dbReference type="ARBA" id="ARBA00012438"/>
    </source>
</evidence>
<name>A0A9D4W2V0_PEA</name>
<dbReference type="GO" id="GO:0000155">
    <property type="term" value="F:phosphorelay sensor kinase activity"/>
    <property type="evidence" value="ECO:0007669"/>
    <property type="project" value="InterPro"/>
</dbReference>
<feature type="domain" description="Signal transduction histidine kinase dimerisation/phosphoacceptor" evidence="9">
    <location>
        <begin position="306"/>
        <end position="371"/>
    </location>
</feature>
<evidence type="ECO:0000313" key="10">
    <source>
        <dbReference type="EMBL" id="KAI5393619.1"/>
    </source>
</evidence>
<dbReference type="OrthoDB" id="1081573at2759"/>
<dbReference type="Gene3D" id="3.30.450.20">
    <property type="entry name" value="PAS domain"/>
    <property type="match status" value="1"/>
</dbReference>
<dbReference type="GO" id="GO:0005737">
    <property type="term" value="C:cytoplasm"/>
    <property type="evidence" value="ECO:0007669"/>
    <property type="project" value="UniProtKB-SubCell"/>
</dbReference>
<sequence length="371" mass="42869">MDQDVLEEVTILEEPVIADFQRLMELTDYTDQGSSQLACLMKHWEYKQENAVRLLREELDNLSKQREEVEFKKEESSGGDNCLVSILDDVVQNKTVEIEAEYETEGYWKHRAIDLERQLEASIRREEILKEMLQESVENMKRQSSPVEAVSQILKRQETFLHFILQNAPLVIGHQDKELRYRFLCNHFPGLKEEDIIGKTEEEIFSGSGVKESEDFKRQVMEKGFPAKREITYETELFGSKTFLIYVEPVFSKAGETIGVNYIGMEVTDQVIKREKMAKLREEIVVQKAMETELNKTIHITEETMREKQLLATMSHEIRSPLSSVVGMAKILSTTKLDREQRQLLDAMISSGDLVLQLINDLPDVSKVDLG</sequence>
<organism evidence="10 11">
    <name type="scientific">Pisum sativum</name>
    <name type="common">Garden pea</name>
    <name type="synonym">Lathyrus oleraceus</name>
    <dbReference type="NCBI Taxonomy" id="3888"/>
    <lineage>
        <taxon>Eukaryota</taxon>
        <taxon>Viridiplantae</taxon>
        <taxon>Streptophyta</taxon>
        <taxon>Embryophyta</taxon>
        <taxon>Tracheophyta</taxon>
        <taxon>Spermatophyta</taxon>
        <taxon>Magnoliopsida</taxon>
        <taxon>eudicotyledons</taxon>
        <taxon>Gunneridae</taxon>
        <taxon>Pentapetalae</taxon>
        <taxon>rosids</taxon>
        <taxon>fabids</taxon>
        <taxon>Fabales</taxon>
        <taxon>Fabaceae</taxon>
        <taxon>Papilionoideae</taxon>
        <taxon>50 kb inversion clade</taxon>
        <taxon>NPAAA clade</taxon>
        <taxon>Hologalegina</taxon>
        <taxon>IRL clade</taxon>
        <taxon>Fabeae</taxon>
        <taxon>Lathyrus</taxon>
    </lineage>
</organism>
<dbReference type="InterPro" id="IPR036097">
    <property type="entry name" value="HisK_dim/P_sf"/>
</dbReference>
<dbReference type="Gramene" id="Psat06G0066200-T1">
    <property type="protein sequence ID" value="KAI5393619.1"/>
    <property type="gene ID" value="KIW84_060662"/>
</dbReference>
<proteinExistence type="predicted"/>
<keyword evidence="5" id="KW-0597">Phosphoprotein</keyword>
<dbReference type="SUPFAM" id="SSF47384">
    <property type="entry name" value="Homodimeric domain of signal transducing histidine kinase"/>
    <property type="match status" value="1"/>
</dbReference>
<dbReference type="AlphaFoldDB" id="A0A9D4W2V0"/>
<comment type="catalytic activity">
    <reaction evidence="1">
        <text>ATP + protein L-histidine = ADP + protein N-phospho-L-histidine.</text>
        <dbReference type="EC" id="2.7.13.3"/>
    </reaction>
</comment>
<keyword evidence="6" id="KW-0808">Transferase</keyword>
<evidence type="ECO:0000313" key="11">
    <source>
        <dbReference type="Proteomes" id="UP001058974"/>
    </source>
</evidence>
<dbReference type="Pfam" id="PF00512">
    <property type="entry name" value="HisKA"/>
    <property type="match status" value="1"/>
</dbReference>
<dbReference type="FunFam" id="3.30.450.20:FF:000061">
    <property type="entry name" value="Histidine kinase 5"/>
    <property type="match status" value="1"/>
</dbReference>
<evidence type="ECO:0000256" key="7">
    <source>
        <dbReference type="ARBA" id="ARBA00022777"/>
    </source>
</evidence>
<accession>A0A9D4W2V0</accession>
<comment type="caution">
    <text evidence="10">The sequence shown here is derived from an EMBL/GenBank/DDBJ whole genome shotgun (WGS) entry which is preliminary data.</text>
</comment>
<evidence type="ECO:0000256" key="8">
    <source>
        <dbReference type="ARBA" id="ARBA00023170"/>
    </source>
</evidence>
<dbReference type="GO" id="GO:0009927">
    <property type="term" value="F:histidine phosphotransfer kinase activity"/>
    <property type="evidence" value="ECO:0007669"/>
    <property type="project" value="TreeGrafter"/>
</dbReference>
<dbReference type="CDD" id="cd00082">
    <property type="entry name" value="HisKA"/>
    <property type="match status" value="1"/>
</dbReference>